<dbReference type="Pfam" id="PF00512">
    <property type="entry name" value="HisKA"/>
    <property type="match status" value="1"/>
</dbReference>
<keyword evidence="4" id="KW-0808">Transferase</keyword>
<gene>
    <name evidence="15" type="ORF">A9Q84_15200</name>
</gene>
<dbReference type="GO" id="GO:0005524">
    <property type="term" value="F:ATP binding"/>
    <property type="evidence" value="ECO:0007669"/>
    <property type="project" value="UniProtKB-KW"/>
</dbReference>
<dbReference type="EC" id="2.7.13.3" evidence="2"/>
<dbReference type="PANTHER" id="PTHR45339">
    <property type="entry name" value="HYBRID SIGNAL TRANSDUCTION HISTIDINE KINASE J"/>
    <property type="match status" value="1"/>
</dbReference>
<dbReference type="Gene3D" id="3.30.565.10">
    <property type="entry name" value="Histidine kinase-like ATPase, C-terminal domain"/>
    <property type="match status" value="1"/>
</dbReference>
<dbReference type="CDD" id="cd00082">
    <property type="entry name" value="HisKA"/>
    <property type="match status" value="1"/>
</dbReference>
<dbReference type="PANTHER" id="PTHR45339:SF1">
    <property type="entry name" value="HYBRID SIGNAL TRANSDUCTION HISTIDINE KINASE J"/>
    <property type="match status" value="1"/>
</dbReference>
<dbReference type="SMART" id="SM00387">
    <property type="entry name" value="HATPase_c"/>
    <property type="match status" value="1"/>
</dbReference>
<evidence type="ECO:0000256" key="6">
    <source>
        <dbReference type="ARBA" id="ARBA00022777"/>
    </source>
</evidence>
<dbReference type="InterPro" id="IPR036890">
    <property type="entry name" value="HATPase_C_sf"/>
</dbReference>
<sequence>MKKRSIKHKFWQIIFLSLGSSLIVSAIFVFFHVKLENLQNKISTLKDHNGISTTLKLELVEAVSELGNFLYISEHLNLDVSKSRSSSILSKNETIQFLFSKLQNSSLEGGFRVDYSYTLENEFLINSIRKLFYIIISDFKGGRNLLAKKQFKDKLIYRTQTIYSWLDRNIDERNILIRKLENHKEEVRQQLYYTIMRYLILTILLFSFLIHRISKKVYSSIGKLTETISEIIETNNLDKRITLETNDEISILCDRFFNLIDKLKKHEESLCLAKEKAEEGTLAKSRFLSTMSHEIRTPLNGVLGMTTLLQGTKLTLEQKEMVSTINYSGSNLLALVNNILDYSKVESGHMGIDVTCFDLREMCNELKAIHLIETNKKEINFNVSVGSELPNMFTGDVGKIKQILINLLSNAIKFTTSGEVSFFVGCHVMECDAFQIVFQVRDTGVGIKKCQQESIFNPFVQEDNTTTRVFGGTGLGLSISNRLALVMGGRIDLESEEGEGSTFTFTLPLIRSDAEIGHHDKLSKRFEKLSSDYPHKILLVEDNKINQKILYMMLKKLGYQCDLVENGKESLNMMESAGINMYTLVLMDIQMPIMDGVTATKEIHKLYGSKRPKIIAITANAFVEDQERYMEAGMDDFISKPIDIDQLKEIIIRNSSSNSEKKSA</sequence>
<feature type="modified residue" description="4-aspartylphosphate" evidence="11">
    <location>
        <position position="588"/>
    </location>
</feature>
<dbReference type="Proteomes" id="UP000196531">
    <property type="component" value="Unassembled WGS sequence"/>
</dbReference>
<dbReference type="PROSITE" id="PS50110">
    <property type="entry name" value="RESPONSE_REGULATORY"/>
    <property type="match status" value="1"/>
</dbReference>
<dbReference type="FunFam" id="1.10.287.130:FF:000002">
    <property type="entry name" value="Two-component osmosensing histidine kinase"/>
    <property type="match status" value="1"/>
</dbReference>
<evidence type="ECO:0000313" key="16">
    <source>
        <dbReference type="Proteomes" id="UP000196531"/>
    </source>
</evidence>
<evidence type="ECO:0000256" key="7">
    <source>
        <dbReference type="ARBA" id="ARBA00022840"/>
    </source>
</evidence>
<dbReference type="InterPro" id="IPR003661">
    <property type="entry name" value="HisK_dim/P_dom"/>
</dbReference>
<dbReference type="PROSITE" id="PS50109">
    <property type="entry name" value="HIS_KIN"/>
    <property type="match status" value="1"/>
</dbReference>
<evidence type="ECO:0000256" key="2">
    <source>
        <dbReference type="ARBA" id="ARBA00012438"/>
    </source>
</evidence>
<comment type="subunit">
    <text evidence="9">At low DSF concentrations, interacts with RpfF.</text>
</comment>
<dbReference type="InterPro" id="IPR001789">
    <property type="entry name" value="Sig_transdc_resp-reg_receiver"/>
</dbReference>
<protein>
    <recommendedName>
        <fullName evidence="10">Sensory/regulatory protein RpfC</fullName>
        <ecNumber evidence="2">2.7.13.3</ecNumber>
    </recommendedName>
</protein>
<keyword evidence="3 11" id="KW-0597">Phosphoprotein</keyword>
<feature type="transmembrane region" description="Helical" evidence="12">
    <location>
        <begin position="191"/>
        <end position="210"/>
    </location>
</feature>
<feature type="domain" description="Response regulatory" evidence="14">
    <location>
        <begin position="536"/>
        <end position="655"/>
    </location>
</feature>
<comment type="catalytic activity">
    <reaction evidence="1">
        <text>ATP + protein L-histidine = ADP + protein N-phospho-L-histidine.</text>
        <dbReference type="EC" id="2.7.13.3"/>
    </reaction>
</comment>
<dbReference type="SMART" id="SM00448">
    <property type="entry name" value="REC"/>
    <property type="match status" value="1"/>
</dbReference>
<dbReference type="Gene3D" id="3.40.50.2300">
    <property type="match status" value="1"/>
</dbReference>
<organism evidence="15 16">
    <name type="scientific">Halobacteriovorax marinus</name>
    <dbReference type="NCBI Taxonomy" id="97084"/>
    <lineage>
        <taxon>Bacteria</taxon>
        <taxon>Pseudomonadati</taxon>
        <taxon>Bdellovibrionota</taxon>
        <taxon>Bacteriovoracia</taxon>
        <taxon>Bacteriovoracales</taxon>
        <taxon>Halobacteriovoraceae</taxon>
        <taxon>Halobacteriovorax</taxon>
    </lineage>
</organism>
<dbReference type="InterPro" id="IPR004358">
    <property type="entry name" value="Sig_transdc_His_kin-like_C"/>
</dbReference>
<dbReference type="FunFam" id="3.30.565.10:FF:000010">
    <property type="entry name" value="Sensor histidine kinase RcsC"/>
    <property type="match status" value="1"/>
</dbReference>
<keyword evidence="12" id="KW-0812">Transmembrane</keyword>
<dbReference type="Gene3D" id="6.10.340.10">
    <property type="match status" value="1"/>
</dbReference>
<feature type="transmembrane region" description="Helical" evidence="12">
    <location>
        <begin position="12"/>
        <end position="33"/>
    </location>
</feature>
<keyword evidence="5" id="KW-0547">Nucleotide-binding</keyword>
<dbReference type="SMART" id="SM00388">
    <property type="entry name" value="HisKA"/>
    <property type="match status" value="1"/>
</dbReference>
<dbReference type="Gene3D" id="1.10.287.130">
    <property type="match status" value="1"/>
</dbReference>
<keyword evidence="6" id="KW-0418">Kinase</keyword>
<evidence type="ECO:0000259" key="14">
    <source>
        <dbReference type="PROSITE" id="PS50110"/>
    </source>
</evidence>
<evidence type="ECO:0000256" key="11">
    <source>
        <dbReference type="PROSITE-ProRule" id="PRU00169"/>
    </source>
</evidence>
<comment type="caution">
    <text evidence="15">The sequence shown here is derived from an EMBL/GenBank/DDBJ whole genome shotgun (WGS) entry which is preliminary data.</text>
</comment>
<keyword evidence="12" id="KW-1133">Transmembrane helix</keyword>
<name>A0A1Y5F996_9BACT</name>
<keyword evidence="8" id="KW-0902">Two-component regulatory system</keyword>
<accession>A0A1Y5F996</accession>
<dbReference type="Pfam" id="PF02518">
    <property type="entry name" value="HATPase_c"/>
    <property type="match status" value="1"/>
</dbReference>
<keyword evidence="7" id="KW-0067">ATP-binding</keyword>
<evidence type="ECO:0000256" key="12">
    <source>
        <dbReference type="SAM" id="Phobius"/>
    </source>
</evidence>
<reference evidence="16" key="1">
    <citation type="journal article" date="2017" name="Proc. Natl. Acad. Sci. U.S.A.">
        <title>Simulation of Deepwater Horizon oil plume reveals substrate specialization within a complex community of hydrocarbon-degraders.</title>
        <authorList>
            <person name="Hu P."/>
            <person name="Dubinsky E.A."/>
            <person name="Probst A.J."/>
            <person name="Wang J."/>
            <person name="Sieber C.M.K."/>
            <person name="Tom L.M."/>
            <person name="Gardinali P."/>
            <person name="Banfield J.F."/>
            <person name="Atlas R.M."/>
            <person name="Andersen G.L."/>
        </authorList>
    </citation>
    <scope>NUCLEOTIDE SEQUENCE [LARGE SCALE GENOMIC DNA]</scope>
</reference>
<keyword evidence="12" id="KW-0472">Membrane</keyword>
<feature type="domain" description="Histidine kinase" evidence="13">
    <location>
        <begin position="290"/>
        <end position="511"/>
    </location>
</feature>
<dbReference type="SUPFAM" id="SSF55874">
    <property type="entry name" value="ATPase domain of HSP90 chaperone/DNA topoisomerase II/histidine kinase"/>
    <property type="match status" value="1"/>
</dbReference>
<evidence type="ECO:0000313" key="15">
    <source>
        <dbReference type="EMBL" id="OUR95845.1"/>
    </source>
</evidence>
<evidence type="ECO:0000259" key="13">
    <source>
        <dbReference type="PROSITE" id="PS50109"/>
    </source>
</evidence>
<evidence type="ECO:0000256" key="3">
    <source>
        <dbReference type="ARBA" id="ARBA00022553"/>
    </source>
</evidence>
<dbReference type="InterPro" id="IPR036097">
    <property type="entry name" value="HisK_dim/P_sf"/>
</dbReference>
<dbReference type="EMBL" id="MAAO01000007">
    <property type="protein sequence ID" value="OUR95845.1"/>
    <property type="molecule type" value="Genomic_DNA"/>
</dbReference>
<dbReference type="SUPFAM" id="SSF52172">
    <property type="entry name" value="CheY-like"/>
    <property type="match status" value="1"/>
</dbReference>
<evidence type="ECO:0000256" key="4">
    <source>
        <dbReference type="ARBA" id="ARBA00022679"/>
    </source>
</evidence>
<dbReference type="InterPro" id="IPR011006">
    <property type="entry name" value="CheY-like_superfamily"/>
</dbReference>
<dbReference type="CDD" id="cd17546">
    <property type="entry name" value="REC_hyHK_CKI1_RcsC-like"/>
    <property type="match status" value="1"/>
</dbReference>
<evidence type="ECO:0000256" key="8">
    <source>
        <dbReference type="ARBA" id="ARBA00023012"/>
    </source>
</evidence>
<dbReference type="GO" id="GO:0000155">
    <property type="term" value="F:phosphorelay sensor kinase activity"/>
    <property type="evidence" value="ECO:0007669"/>
    <property type="project" value="InterPro"/>
</dbReference>
<dbReference type="InterPro" id="IPR005467">
    <property type="entry name" value="His_kinase_dom"/>
</dbReference>
<evidence type="ECO:0000256" key="5">
    <source>
        <dbReference type="ARBA" id="ARBA00022741"/>
    </source>
</evidence>
<dbReference type="AlphaFoldDB" id="A0A1Y5F996"/>
<dbReference type="CDD" id="cd16922">
    <property type="entry name" value="HATPase_EvgS-ArcB-TorS-like"/>
    <property type="match status" value="1"/>
</dbReference>
<evidence type="ECO:0000256" key="1">
    <source>
        <dbReference type="ARBA" id="ARBA00000085"/>
    </source>
</evidence>
<proteinExistence type="predicted"/>
<evidence type="ECO:0000256" key="9">
    <source>
        <dbReference type="ARBA" id="ARBA00064003"/>
    </source>
</evidence>
<dbReference type="SUPFAM" id="SSF47384">
    <property type="entry name" value="Homodimeric domain of signal transducing histidine kinase"/>
    <property type="match status" value="1"/>
</dbReference>
<dbReference type="PRINTS" id="PR00344">
    <property type="entry name" value="BCTRLSENSOR"/>
</dbReference>
<dbReference type="InterPro" id="IPR003594">
    <property type="entry name" value="HATPase_dom"/>
</dbReference>
<evidence type="ECO:0000256" key="10">
    <source>
        <dbReference type="ARBA" id="ARBA00068150"/>
    </source>
</evidence>
<dbReference type="Pfam" id="PF00072">
    <property type="entry name" value="Response_reg"/>
    <property type="match status" value="1"/>
</dbReference>